<evidence type="ECO:0000259" key="3">
    <source>
        <dbReference type="Pfam" id="PF25564"/>
    </source>
</evidence>
<dbReference type="EMBL" id="CP060783">
    <property type="protein sequence ID" value="QNP47776.1"/>
    <property type="molecule type" value="Genomic_DNA"/>
</dbReference>
<dbReference type="InterPro" id="IPR057693">
    <property type="entry name" value="DUF7933"/>
</dbReference>
<dbReference type="InterPro" id="IPR013783">
    <property type="entry name" value="Ig-like_fold"/>
</dbReference>
<feature type="transmembrane region" description="Helical" evidence="1">
    <location>
        <begin position="466"/>
        <end position="483"/>
    </location>
</feature>
<dbReference type="RefSeq" id="WP_187723456.1">
    <property type="nucleotide sequence ID" value="NZ_CP060783.1"/>
</dbReference>
<protein>
    <submittedName>
        <fullName evidence="4">IPTL-CTERM sorting domain-containing protein</fullName>
    </submittedName>
</protein>
<dbReference type="AlphaFoldDB" id="A0A7H0GHL0"/>
<name>A0A7H0GHL0_9BURK</name>
<dbReference type="InterPro" id="IPR026442">
    <property type="entry name" value="IPTL_CTERM"/>
</dbReference>
<keyword evidence="1" id="KW-0812">Transmembrane</keyword>
<keyword evidence="1" id="KW-0472">Membrane</keyword>
<evidence type="ECO:0000259" key="2">
    <source>
        <dbReference type="Pfam" id="PF18203"/>
    </source>
</evidence>
<dbReference type="Proteomes" id="UP000516028">
    <property type="component" value="Chromosome"/>
</dbReference>
<dbReference type="NCBIfam" id="TIGR04174">
    <property type="entry name" value="IPTL_CTERM"/>
    <property type="match status" value="1"/>
</dbReference>
<evidence type="ECO:0000313" key="4">
    <source>
        <dbReference type="EMBL" id="QNP47776.1"/>
    </source>
</evidence>
<gene>
    <name evidence="4" type="ORF">H9K75_16605</name>
</gene>
<feature type="domain" description="DUF7933" evidence="3">
    <location>
        <begin position="97"/>
        <end position="194"/>
    </location>
</feature>
<dbReference type="Pfam" id="PF25564">
    <property type="entry name" value="DUF7933"/>
    <property type="match status" value="1"/>
</dbReference>
<accession>A0A7H0GHL0</accession>
<keyword evidence="5" id="KW-1185">Reference proteome</keyword>
<reference evidence="4 5" key="1">
    <citation type="submission" date="2020-08" db="EMBL/GenBank/DDBJ databases">
        <title>Genome sequence of Diaphorobacter aerolatus KACC 16536T.</title>
        <authorList>
            <person name="Hyun D.-W."/>
            <person name="Bae J.-W."/>
        </authorList>
    </citation>
    <scope>NUCLEOTIDE SEQUENCE [LARGE SCALE GENOMIC DNA]</scope>
    <source>
        <strain evidence="4 5">KACC 16536</strain>
    </source>
</reference>
<feature type="domain" description="IPTL-CTERM protein sorting" evidence="2">
    <location>
        <begin position="458"/>
        <end position="485"/>
    </location>
</feature>
<dbReference type="Pfam" id="PF18203">
    <property type="entry name" value="IPTL-CTERM"/>
    <property type="match status" value="1"/>
</dbReference>
<evidence type="ECO:0000256" key="1">
    <source>
        <dbReference type="SAM" id="Phobius"/>
    </source>
</evidence>
<proteinExistence type="predicted"/>
<sequence>MFKLIKPDASELPMNTTALNPCRQGTRYAFDATKTNEPGYLPKNTFNGSPVFAAQLRGDRAYLITDAAVGMRFTNLNSRGSGNDGAFDNIVMLDVSPNLAKSFSPAAISVGQTSRLTFTVTNTTDLLEKAGWTFKDTLPVGMVVASPANISNQCGATTVAASSGAAVIDVTSGVLAAGASECTISVDVTAQAASPLPASGAILQNAFGSQAGPGIVTTTALVPTTGASLTVTPVADMVATPTAPIQWGLGVPGSITTVCANNGPDIAAAATCEVSGAPAGAQTICTPASGSTDLQPNQSIACVTSFTMTTPGTVTLTTKAGSTSTDPNPGNNVQTVNVTAVPPAADMQAAAPTSVSAVTGQSTTVTTTCTNNGPDSAAMATCTVTGAPSGATTICTPASPMASLAVGASMSCATTFTPTTAGSVTLTTTAGTSTVDSNSANNVASTTVTAGAAPIDAAAVPTLGEWALIALSTLLGGFAWVSLRRRRVP</sequence>
<dbReference type="KEGG" id="daer:H9K75_16605"/>
<keyword evidence="1" id="KW-1133">Transmembrane helix</keyword>
<dbReference type="Gene3D" id="2.60.40.10">
    <property type="entry name" value="Immunoglobulins"/>
    <property type="match status" value="1"/>
</dbReference>
<evidence type="ECO:0000313" key="5">
    <source>
        <dbReference type="Proteomes" id="UP000516028"/>
    </source>
</evidence>
<organism evidence="4 5">
    <name type="scientific">Diaphorobacter aerolatus</name>
    <dbReference type="NCBI Taxonomy" id="1288495"/>
    <lineage>
        <taxon>Bacteria</taxon>
        <taxon>Pseudomonadati</taxon>
        <taxon>Pseudomonadota</taxon>
        <taxon>Betaproteobacteria</taxon>
        <taxon>Burkholderiales</taxon>
        <taxon>Comamonadaceae</taxon>
        <taxon>Diaphorobacter</taxon>
    </lineage>
</organism>